<evidence type="ECO:0000313" key="2">
    <source>
        <dbReference type="EMBL" id="OSX78063.1"/>
    </source>
</evidence>
<dbReference type="AlphaFoldDB" id="A0A1X6PBM5"/>
<dbReference type="PROSITE" id="PS00109">
    <property type="entry name" value="PROTEIN_KINASE_TYR"/>
    <property type="match status" value="1"/>
</dbReference>
<keyword evidence="3" id="KW-1185">Reference proteome</keyword>
<proteinExistence type="predicted"/>
<dbReference type="EMBL" id="KV918822">
    <property type="protein sequence ID" value="OSX78063.1"/>
    <property type="molecule type" value="Genomic_DNA"/>
</dbReference>
<dbReference type="PROSITE" id="PS50011">
    <property type="entry name" value="PROTEIN_KINASE_DOM"/>
    <property type="match status" value="1"/>
</dbReference>
<evidence type="ECO:0000259" key="1">
    <source>
        <dbReference type="PROSITE" id="PS50011"/>
    </source>
</evidence>
<organism evidence="2 3">
    <name type="scientific">Porphyra umbilicalis</name>
    <name type="common">Purple laver</name>
    <name type="synonym">Red alga</name>
    <dbReference type="NCBI Taxonomy" id="2786"/>
    <lineage>
        <taxon>Eukaryota</taxon>
        <taxon>Rhodophyta</taxon>
        <taxon>Bangiophyceae</taxon>
        <taxon>Bangiales</taxon>
        <taxon>Bangiaceae</taxon>
        <taxon>Porphyra</taxon>
    </lineage>
</organism>
<dbReference type="OrthoDB" id="4062651at2759"/>
<name>A0A1X6PBM5_PORUM</name>
<sequence length="285" mass="31706">MPFCRVNRFTNPNPLVLGSRVHRSDTGQTYKLLAFDFGPDQFFVRRRWDGRARIASEFGRLFADVDPAARRAAGGHPLRAGQFDGPPLSVDPALAYPRFVLGHFEVAPDGVMVFLKRPQGLDFEDAARRDRAVSCFLSELRLFDVLCAHLHPNIVSSHGVMVRGGRMVGVALEPLHRDLFSLPRRTFDVDRVVAQVSAALRHLHALSPPYRHNDVSPANIMFKSEDDPTAVLIDFDACAPVGVPLIKSNRCGWGNGAERSDPRNDWEALEKVAHWLRTGASPVAR</sequence>
<dbReference type="InterPro" id="IPR000719">
    <property type="entry name" value="Prot_kinase_dom"/>
</dbReference>
<dbReference type="SUPFAM" id="SSF56112">
    <property type="entry name" value="Protein kinase-like (PK-like)"/>
    <property type="match status" value="1"/>
</dbReference>
<gene>
    <name evidence="2" type="ORF">BU14_0125s0051</name>
</gene>
<dbReference type="GO" id="GO:0004672">
    <property type="term" value="F:protein kinase activity"/>
    <property type="evidence" value="ECO:0007669"/>
    <property type="project" value="InterPro"/>
</dbReference>
<reference evidence="2 3" key="1">
    <citation type="submission" date="2017-03" db="EMBL/GenBank/DDBJ databases">
        <title>WGS assembly of Porphyra umbilicalis.</title>
        <authorList>
            <person name="Brawley S.H."/>
            <person name="Blouin N.A."/>
            <person name="Ficko-Blean E."/>
            <person name="Wheeler G.L."/>
            <person name="Lohr M."/>
            <person name="Goodson H.V."/>
            <person name="Jenkins J.W."/>
            <person name="Blaby-Haas C.E."/>
            <person name="Helliwell K.E."/>
            <person name="Chan C."/>
            <person name="Marriage T."/>
            <person name="Bhattacharya D."/>
            <person name="Klein A.S."/>
            <person name="Badis Y."/>
            <person name="Brodie J."/>
            <person name="Cao Y."/>
            <person name="Collen J."/>
            <person name="Dittami S.M."/>
            <person name="Gachon C.M."/>
            <person name="Green B.R."/>
            <person name="Karpowicz S."/>
            <person name="Kim J.W."/>
            <person name="Kudahl U."/>
            <person name="Lin S."/>
            <person name="Michel G."/>
            <person name="Mittag M."/>
            <person name="Olson B.J."/>
            <person name="Pangilinan J."/>
            <person name="Peng Y."/>
            <person name="Qiu H."/>
            <person name="Shu S."/>
            <person name="Singer J.T."/>
            <person name="Smith A.G."/>
            <person name="Sprecher B.N."/>
            <person name="Wagner V."/>
            <person name="Wang W."/>
            <person name="Wang Z.-Y."/>
            <person name="Yan J."/>
            <person name="Yarish C."/>
            <person name="Zoeuner-Riek S."/>
            <person name="Zhuang Y."/>
            <person name="Zou Y."/>
            <person name="Lindquist E.A."/>
            <person name="Grimwood J."/>
            <person name="Barry K."/>
            <person name="Rokhsar D.S."/>
            <person name="Schmutz J."/>
            <person name="Stiller J.W."/>
            <person name="Grossman A.R."/>
            <person name="Prochnik S.E."/>
        </authorList>
    </citation>
    <scope>NUCLEOTIDE SEQUENCE [LARGE SCALE GENOMIC DNA]</scope>
    <source>
        <strain evidence="2">4086291</strain>
    </source>
</reference>
<protein>
    <recommendedName>
        <fullName evidence="1">Protein kinase domain-containing protein</fullName>
    </recommendedName>
</protein>
<dbReference type="InterPro" id="IPR011009">
    <property type="entry name" value="Kinase-like_dom_sf"/>
</dbReference>
<dbReference type="Gene3D" id="1.10.510.10">
    <property type="entry name" value="Transferase(Phosphotransferase) domain 1"/>
    <property type="match status" value="1"/>
</dbReference>
<dbReference type="InterPro" id="IPR008266">
    <property type="entry name" value="Tyr_kinase_AS"/>
</dbReference>
<dbReference type="Proteomes" id="UP000218209">
    <property type="component" value="Unassembled WGS sequence"/>
</dbReference>
<feature type="domain" description="Protein kinase" evidence="1">
    <location>
        <begin position="72"/>
        <end position="285"/>
    </location>
</feature>
<accession>A0A1X6PBM5</accession>
<evidence type="ECO:0000313" key="3">
    <source>
        <dbReference type="Proteomes" id="UP000218209"/>
    </source>
</evidence>
<dbReference type="GO" id="GO:0005524">
    <property type="term" value="F:ATP binding"/>
    <property type="evidence" value="ECO:0007669"/>
    <property type="project" value="InterPro"/>
</dbReference>